<dbReference type="InterPro" id="IPR036922">
    <property type="entry name" value="Rieske_2Fe-2S_sf"/>
</dbReference>
<dbReference type="InterPro" id="IPR017941">
    <property type="entry name" value="Rieske_2Fe-2S"/>
</dbReference>
<evidence type="ECO:0000256" key="1">
    <source>
        <dbReference type="ARBA" id="ARBA00022714"/>
    </source>
</evidence>
<dbReference type="GO" id="GO:0016705">
    <property type="term" value="F:oxidoreductase activity, acting on paired donors, with incorporation or reduction of molecular oxygen"/>
    <property type="evidence" value="ECO:0007669"/>
    <property type="project" value="UniProtKB-ARBA"/>
</dbReference>
<reference evidence="6" key="1">
    <citation type="submission" date="2021-04" db="EMBL/GenBank/DDBJ databases">
        <title>Genome sequence of Woronichinia naegeliana from Washington state freshwater lake bloom.</title>
        <authorList>
            <person name="Dreher T.W."/>
        </authorList>
    </citation>
    <scope>NUCLEOTIDE SEQUENCE</scope>
    <source>
        <strain evidence="6">WA131</strain>
    </source>
</reference>
<dbReference type="Proteomes" id="UP001065613">
    <property type="component" value="Chromosome"/>
</dbReference>
<evidence type="ECO:0000256" key="4">
    <source>
        <dbReference type="ARBA" id="ARBA00023014"/>
    </source>
</evidence>
<dbReference type="KEGG" id="wna:KA717_07715"/>
<dbReference type="SUPFAM" id="SSF55961">
    <property type="entry name" value="Bet v1-like"/>
    <property type="match status" value="1"/>
</dbReference>
<dbReference type="Gene3D" id="2.102.10.10">
    <property type="entry name" value="Rieske [2Fe-2S] iron-sulphur domain"/>
    <property type="match status" value="1"/>
</dbReference>
<dbReference type="AlphaFoldDB" id="A0A977PXU0"/>
<dbReference type="GO" id="GO:0051213">
    <property type="term" value="F:dioxygenase activity"/>
    <property type="evidence" value="ECO:0007669"/>
    <property type="project" value="UniProtKB-KW"/>
</dbReference>
<keyword evidence="2" id="KW-0479">Metal-binding</keyword>
<evidence type="ECO:0000313" key="6">
    <source>
        <dbReference type="EMBL" id="UXE62623.1"/>
    </source>
</evidence>
<keyword evidence="6" id="KW-0223">Dioxygenase</keyword>
<organism evidence="6">
    <name type="scientific">Woronichinia naegeliana WA131</name>
    <dbReference type="NCBI Taxonomy" id="2824559"/>
    <lineage>
        <taxon>Bacteria</taxon>
        <taxon>Bacillati</taxon>
        <taxon>Cyanobacteriota</taxon>
        <taxon>Cyanophyceae</taxon>
        <taxon>Synechococcales</taxon>
        <taxon>Coelosphaeriaceae</taxon>
        <taxon>Woronichinia</taxon>
    </lineage>
</organism>
<dbReference type="SUPFAM" id="SSF50022">
    <property type="entry name" value="ISP domain"/>
    <property type="match status" value="1"/>
</dbReference>
<protein>
    <submittedName>
        <fullName evidence="6">Aromatic ring-hydroxylating dioxygenase subunit alpha</fullName>
    </submittedName>
</protein>
<feature type="domain" description="Rieske" evidence="5">
    <location>
        <begin position="24"/>
        <end position="127"/>
    </location>
</feature>
<dbReference type="GO" id="GO:0046872">
    <property type="term" value="F:metal ion binding"/>
    <property type="evidence" value="ECO:0007669"/>
    <property type="project" value="UniProtKB-KW"/>
</dbReference>
<evidence type="ECO:0000259" key="5">
    <source>
        <dbReference type="PROSITE" id="PS51296"/>
    </source>
</evidence>
<accession>A0A977PXU0</accession>
<sequence length="364" mass="42251">MSVVSTFGQRAAAIRTCPINPNHWYVVAQSSELTDQPLSVVLWHENIVLYRDRQGLVQGLEDRCPHRQVKLSEGQIVGDHLECIYHGWQFNRKGECVFIPYLAENQKLPTCQLRTYPVKEQDGFIWLYPGDPELLKTKSLNPLSLPEWSHLNYIASVATIDCQGHFSFLIENLMDMYHGHLHDSYQAWASASLLQIQADSERIDAYYDAQSYYKIDRIWSISQLFFPALRKLHSEPLTVSYLYPHWYSTLGNDFKIYCLFCPISETQTRAYLVHFTSLNAFPKLHKLPIAFRQFLKDKLFGSARKMLEGLIRQDVIMIEQEQEYYSKNPQHRSYEVNPTLGKVQSLIRQQAQAAIPVLDSLEQS</sequence>
<dbReference type="PANTHER" id="PTHR21266">
    <property type="entry name" value="IRON-SULFUR DOMAIN CONTAINING PROTEIN"/>
    <property type="match status" value="1"/>
</dbReference>
<keyword evidence="3" id="KW-0408">Iron</keyword>
<evidence type="ECO:0000256" key="3">
    <source>
        <dbReference type="ARBA" id="ARBA00023004"/>
    </source>
</evidence>
<keyword evidence="4" id="KW-0411">Iron-sulfur</keyword>
<dbReference type="GO" id="GO:0004497">
    <property type="term" value="F:monooxygenase activity"/>
    <property type="evidence" value="ECO:0007669"/>
    <property type="project" value="UniProtKB-ARBA"/>
</dbReference>
<dbReference type="PROSITE" id="PS51296">
    <property type="entry name" value="RIESKE"/>
    <property type="match status" value="1"/>
</dbReference>
<dbReference type="InterPro" id="IPR050584">
    <property type="entry name" value="Cholesterol_7-desaturase"/>
</dbReference>
<dbReference type="GO" id="GO:0051537">
    <property type="term" value="F:2 iron, 2 sulfur cluster binding"/>
    <property type="evidence" value="ECO:0007669"/>
    <property type="project" value="UniProtKB-KW"/>
</dbReference>
<dbReference type="EMBL" id="CP073041">
    <property type="protein sequence ID" value="UXE62623.1"/>
    <property type="molecule type" value="Genomic_DNA"/>
</dbReference>
<dbReference type="Pfam" id="PF00355">
    <property type="entry name" value="Rieske"/>
    <property type="match status" value="1"/>
</dbReference>
<gene>
    <name evidence="6" type="ORF">KA717_07715</name>
</gene>
<keyword evidence="1" id="KW-0001">2Fe-2S</keyword>
<name>A0A977PXU0_9CYAN</name>
<evidence type="ECO:0000256" key="2">
    <source>
        <dbReference type="ARBA" id="ARBA00022723"/>
    </source>
</evidence>
<proteinExistence type="predicted"/>
<keyword evidence="6" id="KW-0560">Oxidoreductase</keyword>
<dbReference type="PANTHER" id="PTHR21266:SF57">
    <property type="entry name" value="3-CHLOROBENZOATE-3,4-DIOXYGENASE"/>
    <property type="match status" value="1"/>
</dbReference>